<dbReference type="EMBL" id="VXIS01000099">
    <property type="protein sequence ID" value="KAA8905499.1"/>
    <property type="molecule type" value="Genomic_DNA"/>
</dbReference>
<feature type="transmembrane region" description="Helical" evidence="6">
    <location>
        <begin position="533"/>
        <end position="553"/>
    </location>
</feature>
<evidence type="ECO:0000256" key="2">
    <source>
        <dbReference type="ARBA" id="ARBA00022448"/>
    </source>
</evidence>
<evidence type="ECO:0000256" key="1">
    <source>
        <dbReference type="ARBA" id="ARBA00004141"/>
    </source>
</evidence>
<evidence type="ECO:0000256" key="4">
    <source>
        <dbReference type="ARBA" id="ARBA00022989"/>
    </source>
</evidence>
<organism evidence="7 8">
    <name type="scientific">Sphaerosporella brunnea</name>
    <dbReference type="NCBI Taxonomy" id="1250544"/>
    <lineage>
        <taxon>Eukaryota</taxon>
        <taxon>Fungi</taxon>
        <taxon>Dikarya</taxon>
        <taxon>Ascomycota</taxon>
        <taxon>Pezizomycotina</taxon>
        <taxon>Pezizomycetes</taxon>
        <taxon>Pezizales</taxon>
        <taxon>Pyronemataceae</taxon>
        <taxon>Sphaerosporella</taxon>
    </lineage>
</organism>
<proteinExistence type="predicted"/>
<feature type="transmembrane region" description="Helical" evidence="6">
    <location>
        <begin position="243"/>
        <end position="267"/>
    </location>
</feature>
<dbReference type="InParanoid" id="A0A5J5EWG8"/>
<dbReference type="AlphaFoldDB" id="A0A5J5EWG8"/>
<feature type="transmembrane region" description="Helical" evidence="6">
    <location>
        <begin position="203"/>
        <end position="222"/>
    </location>
</feature>
<comment type="subcellular location">
    <subcellularLocation>
        <location evidence="1">Membrane</location>
        <topology evidence="1">Multi-pass membrane protein</topology>
    </subcellularLocation>
</comment>
<dbReference type="Proteomes" id="UP000326924">
    <property type="component" value="Unassembled WGS sequence"/>
</dbReference>
<keyword evidence="4 6" id="KW-1133">Transmembrane helix</keyword>
<evidence type="ECO:0000313" key="7">
    <source>
        <dbReference type="EMBL" id="KAA8905499.1"/>
    </source>
</evidence>
<feature type="transmembrane region" description="Helical" evidence="6">
    <location>
        <begin position="367"/>
        <end position="388"/>
    </location>
</feature>
<feature type="transmembrane region" description="Helical" evidence="6">
    <location>
        <begin position="172"/>
        <end position="191"/>
    </location>
</feature>
<feature type="transmembrane region" description="Helical" evidence="6">
    <location>
        <begin position="312"/>
        <end position="331"/>
    </location>
</feature>
<dbReference type="PANTHER" id="PTHR19432:SF76">
    <property type="entry name" value="TRANSPORTER, PUTATIVE (EUROFUNG)-RELATED"/>
    <property type="match status" value="1"/>
</dbReference>
<dbReference type="GO" id="GO:0008506">
    <property type="term" value="F:sucrose:proton symporter activity"/>
    <property type="evidence" value="ECO:0007669"/>
    <property type="project" value="TreeGrafter"/>
</dbReference>
<sequence length="559" mass="60600">MASTWAGTSSIAGSTESLRMILLTVSLTGVQLVWGVEMAYCAPYLLSLGLTKSLMSLIWNVGPISGMICQPIVGVLADRNTSRWGRRRPILVIGSLCVGAALLTLGWTREIVGLFIPAGDTASTITILMTVLMIYIIDFAINAVQACCRALIVDTLPISQQQQGSAWASRMIAVGNIMGYFAGMVNLRGFFGDALGDTQFKQLMVVSAVMLLVCVGITCAAVKERVLLSRKDTGSGVRHTFKVIWHALFHLPRNIWAICIVLFWAWVGWFPFQVYSTTFVGEVLKRYDTSQQSSTGSSHDKLGEIARVGSTALVLFSCVSLVASVALPWVVESPPSDELHHKKIPSKGFFARCLRRIGPYKPDLTSVWVWGHIFFAGLMFLTLFAASVSFATSLVALSGVAWALMTWAPFSIVGEEIQRLSGDRPRLHGRAASSAGRYEPVAVAEEGEEGEEEDMVEMSARRVSIDLEASSSNALTNELSGVYLGILNIFACLPQMVGSFISFVVFSILEPGKSPEFSEDTEPVEAHKEGVNAIAVCLGIGGVCTLIAAHYTVKFKSDR</sequence>
<feature type="transmembrane region" description="Helical" evidence="6">
    <location>
        <begin position="394"/>
        <end position="414"/>
    </location>
</feature>
<dbReference type="Pfam" id="PF13347">
    <property type="entry name" value="MFS_2"/>
    <property type="match status" value="1"/>
</dbReference>
<keyword evidence="5 6" id="KW-0472">Membrane</keyword>
<evidence type="ECO:0000256" key="3">
    <source>
        <dbReference type="ARBA" id="ARBA00022692"/>
    </source>
</evidence>
<dbReference type="InterPro" id="IPR036259">
    <property type="entry name" value="MFS_trans_sf"/>
</dbReference>
<feature type="transmembrane region" description="Helical" evidence="6">
    <location>
        <begin position="127"/>
        <end position="152"/>
    </location>
</feature>
<dbReference type="PANTHER" id="PTHR19432">
    <property type="entry name" value="SUGAR TRANSPORTER"/>
    <property type="match status" value="1"/>
</dbReference>
<feature type="transmembrane region" description="Helical" evidence="6">
    <location>
        <begin position="482"/>
        <end position="509"/>
    </location>
</feature>
<gene>
    <name evidence="7" type="ORF">FN846DRAFT_749336</name>
</gene>
<evidence type="ECO:0000313" key="8">
    <source>
        <dbReference type="Proteomes" id="UP000326924"/>
    </source>
</evidence>
<accession>A0A5J5EWG8</accession>
<dbReference type="Gene3D" id="1.20.1250.20">
    <property type="entry name" value="MFS general substrate transporter like domains"/>
    <property type="match status" value="1"/>
</dbReference>
<dbReference type="OrthoDB" id="28755at2759"/>
<feature type="transmembrane region" description="Helical" evidence="6">
    <location>
        <begin position="89"/>
        <end position="107"/>
    </location>
</feature>
<protein>
    <submittedName>
        <fullName evidence="7">Major facilitator superfamily domain-containing protein</fullName>
    </submittedName>
</protein>
<dbReference type="SUPFAM" id="SSF103473">
    <property type="entry name" value="MFS general substrate transporter"/>
    <property type="match status" value="1"/>
</dbReference>
<feature type="transmembrane region" description="Helical" evidence="6">
    <location>
        <begin position="57"/>
        <end position="77"/>
    </location>
</feature>
<keyword evidence="3 6" id="KW-0812">Transmembrane</keyword>
<name>A0A5J5EWG8_9PEZI</name>
<evidence type="ECO:0000256" key="6">
    <source>
        <dbReference type="SAM" id="Phobius"/>
    </source>
</evidence>
<comment type="caution">
    <text evidence="7">The sequence shown here is derived from an EMBL/GenBank/DDBJ whole genome shotgun (WGS) entry which is preliminary data.</text>
</comment>
<feature type="transmembrane region" description="Helical" evidence="6">
    <location>
        <begin position="21"/>
        <end position="45"/>
    </location>
</feature>
<dbReference type="GO" id="GO:0005886">
    <property type="term" value="C:plasma membrane"/>
    <property type="evidence" value="ECO:0007669"/>
    <property type="project" value="TreeGrafter"/>
</dbReference>
<evidence type="ECO:0000256" key="5">
    <source>
        <dbReference type="ARBA" id="ARBA00023136"/>
    </source>
</evidence>
<keyword evidence="8" id="KW-1185">Reference proteome</keyword>
<keyword evidence="2" id="KW-0813">Transport</keyword>
<reference evidence="7 8" key="1">
    <citation type="submission" date="2019-09" db="EMBL/GenBank/DDBJ databases">
        <title>Draft genome of the ectomycorrhizal ascomycete Sphaerosporella brunnea.</title>
        <authorList>
            <consortium name="DOE Joint Genome Institute"/>
            <person name="Benucci G.M."/>
            <person name="Marozzi G."/>
            <person name="Antonielli L."/>
            <person name="Sanchez S."/>
            <person name="Marco P."/>
            <person name="Wang X."/>
            <person name="Falini L.B."/>
            <person name="Barry K."/>
            <person name="Haridas S."/>
            <person name="Lipzen A."/>
            <person name="Labutti K."/>
            <person name="Grigoriev I.V."/>
            <person name="Murat C."/>
            <person name="Martin F."/>
            <person name="Albertini E."/>
            <person name="Donnini D."/>
            <person name="Bonito G."/>
        </authorList>
    </citation>
    <scope>NUCLEOTIDE SEQUENCE [LARGE SCALE GENOMIC DNA]</scope>
    <source>
        <strain evidence="7 8">Sb_GMNB300</strain>
    </source>
</reference>